<organism evidence="4 5">
    <name type="scientific">Kineococcus radiotolerans</name>
    <dbReference type="NCBI Taxonomy" id="131568"/>
    <lineage>
        <taxon>Bacteria</taxon>
        <taxon>Bacillati</taxon>
        <taxon>Actinomycetota</taxon>
        <taxon>Actinomycetes</taxon>
        <taxon>Kineosporiales</taxon>
        <taxon>Kineosporiaceae</taxon>
        <taxon>Kineococcus</taxon>
    </lineage>
</organism>
<feature type="domain" description="DprA winged helix" evidence="3">
    <location>
        <begin position="334"/>
        <end position="388"/>
    </location>
</feature>
<dbReference type="PANTHER" id="PTHR43022:SF1">
    <property type="entry name" value="PROTEIN SMF"/>
    <property type="match status" value="1"/>
</dbReference>
<dbReference type="GO" id="GO:0009294">
    <property type="term" value="P:DNA-mediated transformation"/>
    <property type="evidence" value="ECO:0007669"/>
    <property type="project" value="InterPro"/>
</dbReference>
<comment type="caution">
    <text evidence="4">The sequence shown here is derived from an EMBL/GenBank/DDBJ whole genome shotgun (WGS) entry which is preliminary data.</text>
</comment>
<sequence length="395" mass="40984">MNRRSGPARAAAPPAGHVPAALRAALEDDRLARAAWSRLAEPGDAAAAHLVAEVGAVTALEAVLAGRGPDRWRTRSREADPAGDLAAARAAGGRLVVPGDDEWPGRLEDLDRDAGGERPLGAPFCLWVRGPAHLREVTARSAALVGARAATAYGQHVTSELAAGLADRRFAVVSGGAFGIDAAAHRAALAVEGVSVAVLACGVDRSYPPGNAALLARLAERGALVSEVPPGSTPTRWRFLERNRLIAALTSGTVVVEAAWRSGALSTADRAERLLRPVGAVPGPVTSPASAGCHRLLRERGAVCVTSADEVAELLGELGREPAPVRSVERRAFDGLDRDELRVAECLPRRGGCDLERLVLDAGLELPVVQSVLGRLELSGIAVRVPGGWRSGVPG</sequence>
<accession>A0A7W4TJ99</accession>
<dbReference type="PANTHER" id="PTHR43022">
    <property type="entry name" value="PROTEIN SMF"/>
    <property type="match status" value="1"/>
</dbReference>
<dbReference type="InterPro" id="IPR003488">
    <property type="entry name" value="DprA"/>
</dbReference>
<feature type="domain" description="Smf/DprA SLOG" evidence="2">
    <location>
        <begin position="95"/>
        <end position="315"/>
    </location>
</feature>
<evidence type="ECO:0000256" key="1">
    <source>
        <dbReference type="ARBA" id="ARBA00006525"/>
    </source>
</evidence>
<dbReference type="InterPro" id="IPR057666">
    <property type="entry name" value="DrpA_SLOG"/>
</dbReference>
<protein>
    <submittedName>
        <fullName evidence="4">DNA processing protein</fullName>
    </submittedName>
</protein>
<proteinExistence type="inferred from homology"/>
<evidence type="ECO:0000313" key="5">
    <source>
        <dbReference type="Proteomes" id="UP000533269"/>
    </source>
</evidence>
<name>A0A7W4TJ99_KINRA</name>
<dbReference type="NCBIfam" id="TIGR00732">
    <property type="entry name" value="dprA"/>
    <property type="match status" value="1"/>
</dbReference>
<evidence type="ECO:0000313" key="4">
    <source>
        <dbReference type="EMBL" id="MBB2899903.1"/>
    </source>
</evidence>
<dbReference type="Pfam" id="PF02481">
    <property type="entry name" value="DNA_processg_A"/>
    <property type="match status" value="1"/>
</dbReference>
<reference evidence="4 5" key="2">
    <citation type="submission" date="2020-08" db="EMBL/GenBank/DDBJ databases">
        <authorList>
            <person name="Partida-Martinez L."/>
            <person name="Huntemann M."/>
            <person name="Clum A."/>
            <person name="Wang J."/>
            <person name="Palaniappan K."/>
            <person name="Ritter S."/>
            <person name="Chen I.-M."/>
            <person name="Stamatis D."/>
            <person name="Reddy T."/>
            <person name="O'Malley R."/>
            <person name="Daum C."/>
            <person name="Shapiro N."/>
            <person name="Ivanova N."/>
            <person name="Kyrpides N."/>
            <person name="Woyke T."/>
        </authorList>
    </citation>
    <scope>NUCLEOTIDE SEQUENCE [LARGE SCALE GENOMIC DNA]</scope>
    <source>
        <strain evidence="4 5">AS2.23</strain>
    </source>
</reference>
<dbReference type="InterPro" id="IPR036388">
    <property type="entry name" value="WH-like_DNA-bd_sf"/>
</dbReference>
<dbReference type="Gene3D" id="3.40.50.450">
    <property type="match status" value="1"/>
</dbReference>
<dbReference type="Pfam" id="PF17782">
    <property type="entry name" value="WHD_DprA"/>
    <property type="match status" value="1"/>
</dbReference>
<gene>
    <name evidence="4" type="ORF">FHR75_000691</name>
</gene>
<evidence type="ECO:0000259" key="2">
    <source>
        <dbReference type="Pfam" id="PF02481"/>
    </source>
</evidence>
<dbReference type="EMBL" id="JACHVY010000001">
    <property type="protein sequence ID" value="MBB2899903.1"/>
    <property type="molecule type" value="Genomic_DNA"/>
</dbReference>
<reference evidence="4 5" key="1">
    <citation type="submission" date="2020-08" db="EMBL/GenBank/DDBJ databases">
        <title>The Agave Microbiome: Exploring the role of microbial communities in plant adaptations to desert environments.</title>
        <authorList>
            <person name="Partida-Martinez L.P."/>
        </authorList>
    </citation>
    <scope>NUCLEOTIDE SEQUENCE [LARGE SCALE GENOMIC DNA]</scope>
    <source>
        <strain evidence="4 5">AS2.23</strain>
    </source>
</reference>
<dbReference type="AlphaFoldDB" id="A0A7W4TJ99"/>
<dbReference type="SUPFAM" id="SSF102405">
    <property type="entry name" value="MCP/YpsA-like"/>
    <property type="match status" value="1"/>
</dbReference>
<dbReference type="InterPro" id="IPR041614">
    <property type="entry name" value="DprA_WH"/>
</dbReference>
<dbReference type="RefSeq" id="WP_221183033.1">
    <property type="nucleotide sequence ID" value="NZ_JACHVY010000001.1"/>
</dbReference>
<comment type="similarity">
    <text evidence="1">Belongs to the DprA/Smf family.</text>
</comment>
<dbReference type="Proteomes" id="UP000533269">
    <property type="component" value="Unassembled WGS sequence"/>
</dbReference>
<dbReference type="Gene3D" id="1.10.10.10">
    <property type="entry name" value="Winged helix-like DNA-binding domain superfamily/Winged helix DNA-binding domain"/>
    <property type="match status" value="1"/>
</dbReference>
<evidence type="ECO:0000259" key="3">
    <source>
        <dbReference type="Pfam" id="PF17782"/>
    </source>
</evidence>